<dbReference type="HOGENOM" id="CLU_3087856_0_0_1"/>
<reference evidence="2 3" key="1">
    <citation type="submission" date="2014-06" db="EMBL/GenBank/DDBJ databases">
        <authorList>
            <consortium name="DOE Joint Genome Institute"/>
            <person name="Kuo A."/>
            <person name="Kohler A."/>
            <person name="Nagy L.G."/>
            <person name="Floudas D."/>
            <person name="Copeland A."/>
            <person name="Barry K.W."/>
            <person name="Cichocki N."/>
            <person name="Veneault-Fourrey C."/>
            <person name="LaButti K."/>
            <person name="Lindquist E.A."/>
            <person name="Lipzen A."/>
            <person name="Lundell T."/>
            <person name="Morin E."/>
            <person name="Murat C."/>
            <person name="Sun H."/>
            <person name="Tunlid A."/>
            <person name="Henrissat B."/>
            <person name="Grigoriev I.V."/>
            <person name="Hibbett D.S."/>
            <person name="Martin F."/>
            <person name="Nordberg H.P."/>
            <person name="Cantor M.N."/>
            <person name="Hua S.X."/>
        </authorList>
    </citation>
    <scope>NUCLEOTIDE SEQUENCE [LARGE SCALE GENOMIC DNA]</scope>
    <source>
        <strain evidence="2 3">ATCC 200175</strain>
    </source>
</reference>
<feature type="compositionally biased region" description="Basic and acidic residues" evidence="1">
    <location>
        <begin position="39"/>
        <end position="52"/>
    </location>
</feature>
<evidence type="ECO:0000256" key="1">
    <source>
        <dbReference type="SAM" id="MobiDB-lite"/>
    </source>
</evidence>
<gene>
    <name evidence="2" type="ORF">PAXINDRAFT_170598</name>
</gene>
<feature type="region of interest" description="Disordered" evidence="1">
    <location>
        <begin position="1"/>
        <end position="52"/>
    </location>
</feature>
<evidence type="ECO:0000313" key="3">
    <source>
        <dbReference type="Proteomes" id="UP000053647"/>
    </source>
</evidence>
<dbReference type="EMBL" id="KN819353">
    <property type="protein sequence ID" value="KIJ13323.1"/>
    <property type="molecule type" value="Genomic_DNA"/>
</dbReference>
<sequence length="52" mass="5635">MSRTSKTWITVPVIGHTGKRARPATQGGNQPRVPELENLELHAEGGQKDSTP</sequence>
<proteinExistence type="predicted"/>
<protein>
    <submittedName>
        <fullName evidence="2">Uncharacterized protein</fullName>
    </submittedName>
</protein>
<evidence type="ECO:0000313" key="2">
    <source>
        <dbReference type="EMBL" id="KIJ13323.1"/>
    </source>
</evidence>
<reference evidence="3" key="2">
    <citation type="submission" date="2015-01" db="EMBL/GenBank/DDBJ databases">
        <title>Evolutionary Origins and Diversification of the Mycorrhizal Mutualists.</title>
        <authorList>
            <consortium name="DOE Joint Genome Institute"/>
            <consortium name="Mycorrhizal Genomics Consortium"/>
            <person name="Kohler A."/>
            <person name="Kuo A."/>
            <person name="Nagy L.G."/>
            <person name="Floudas D."/>
            <person name="Copeland A."/>
            <person name="Barry K.W."/>
            <person name="Cichocki N."/>
            <person name="Veneault-Fourrey C."/>
            <person name="LaButti K."/>
            <person name="Lindquist E.A."/>
            <person name="Lipzen A."/>
            <person name="Lundell T."/>
            <person name="Morin E."/>
            <person name="Murat C."/>
            <person name="Riley R."/>
            <person name="Ohm R."/>
            <person name="Sun H."/>
            <person name="Tunlid A."/>
            <person name="Henrissat B."/>
            <person name="Grigoriev I.V."/>
            <person name="Hibbett D.S."/>
            <person name="Martin F."/>
        </authorList>
    </citation>
    <scope>NUCLEOTIDE SEQUENCE [LARGE SCALE GENOMIC DNA]</scope>
    <source>
        <strain evidence="3">ATCC 200175</strain>
    </source>
</reference>
<organism evidence="2 3">
    <name type="scientific">Paxillus involutus ATCC 200175</name>
    <dbReference type="NCBI Taxonomy" id="664439"/>
    <lineage>
        <taxon>Eukaryota</taxon>
        <taxon>Fungi</taxon>
        <taxon>Dikarya</taxon>
        <taxon>Basidiomycota</taxon>
        <taxon>Agaricomycotina</taxon>
        <taxon>Agaricomycetes</taxon>
        <taxon>Agaricomycetidae</taxon>
        <taxon>Boletales</taxon>
        <taxon>Paxilineae</taxon>
        <taxon>Paxillaceae</taxon>
        <taxon>Paxillus</taxon>
    </lineage>
</organism>
<keyword evidence="3" id="KW-1185">Reference proteome</keyword>
<accession>A0A0C9TSM3</accession>
<dbReference type="AlphaFoldDB" id="A0A0C9TSM3"/>
<dbReference type="Proteomes" id="UP000053647">
    <property type="component" value="Unassembled WGS sequence"/>
</dbReference>
<name>A0A0C9TSM3_PAXIN</name>